<feature type="region of interest" description="Disordered" evidence="1">
    <location>
        <begin position="1"/>
        <end position="27"/>
    </location>
</feature>
<sequence>MLKSQMKTQTQKRFPVADREGYPSGSSLSFTMQKYYKDIGSRLSEMPAPEQHADSASDDLTRDFCMLTIDTRHIRSLKQRTHSDDGISVSRDESRSNDDESTETYNSVSGQPAFRKISNVSSPRDHIDCSYRKQRLLEKLTCSLFLKKHMCARCQRKSRSCVSNKTFSGSQKRYLCLKCREASRKTIFNEDYNFSDSELSHSTSGQIFDSQSKENIIPMLRKNIKDSGYDTVTSCSTLASAYSAFSTPANSKYNISKDKPSTKPVLYGDQTPSSVRNISAKSNDKKPKCKSTTAHKSCLHSNPNIISNTAQDSDSELSDIISTSQPESTEEEFRHAKQRNVPRYDGYLTQIDYNEQDQNKPRPIHSDTSNVDEVSGNGDTCYFPPRIIRVSQTGKETTTATKKSCYTCESTTKPCFRLPWEGGWICEDCLDGLH</sequence>
<feature type="compositionally biased region" description="Polar residues" evidence="1">
    <location>
        <begin position="1"/>
        <end position="12"/>
    </location>
</feature>
<gene>
    <name evidence="2" type="ORF">CUNI_LOCUS21052</name>
</gene>
<feature type="region of interest" description="Disordered" evidence="1">
    <location>
        <begin position="255"/>
        <end position="295"/>
    </location>
</feature>
<keyword evidence="3" id="KW-1185">Reference proteome</keyword>
<dbReference type="OrthoDB" id="6081066at2759"/>
<evidence type="ECO:0000313" key="3">
    <source>
        <dbReference type="Proteomes" id="UP000678393"/>
    </source>
</evidence>
<accession>A0A8S4A2H2</accession>
<feature type="compositionally biased region" description="Basic and acidic residues" evidence="1">
    <location>
        <begin position="81"/>
        <end position="98"/>
    </location>
</feature>
<dbReference type="EMBL" id="CAJHNH020008357">
    <property type="protein sequence ID" value="CAG5135494.1"/>
    <property type="molecule type" value="Genomic_DNA"/>
</dbReference>
<organism evidence="2 3">
    <name type="scientific">Candidula unifasciata</name>
    <dbReference type="NCBI Taxonomy" id="100452"/>
    <lineage>
        <taxon>Eukaryota</taxon>
        <taxon>Metazoa</taxon>
        <taxon>Spiralia</taxon>
        <taxon>Lophotrochozoa</taxon>
        <taxon>Mollusca</taxon>
        <taxon>Gastropoda</taxon>
        <taxon>Heterobranchia</taxon>
        <taxon>Euthyneura</taxon>
        <taxon>Panpulmonata</taxon>
        <taxon>Eupulmonata</taxon>
        <taxon>Stylommatophora</taxon>
        <taxon>Helicina</taxon>
        <taxon>Helicoidea</taxon>
        <taxon>Geomitridae</taxon>
        <taxon>Candidula</taxon>
    </lineage>
</organism>
<dbReference type="Proteomes" id="UP000678393">
    <property type="component" value="Unassembled WGS sequence"/>
</dbReference>
<protein>
    <submittedName>
        <fullName evidence="2">Uncharacterized protein</fullName>
    </submittedName>
</protein>
<feature type="region of interest" description="Disordered" evidence="1">
    <location>
        <begin position="79"/>
        <end position="125"/>
    </location>
</feature>
<dbReference type="AlphaFoldDB" id="A0A8S4A2H2"/>
<comment type="caution">
    <text evidence="2">The sequence shown here is derived from an EMBL/GenBank/DDBJ whole genome shotgun (WGS) entry which is preliminary data.</text>
</comment>
<evidence type="ECO:0000313" key="2">
    <source>
        <dbReference type="EMBL" id="CAG5135494.1"/>
    </source>
</evidence>
<reference evidence="2" key="1">
    <citation type="submission" date="2021-04" db="EMBL/GenBank/DDBJ databases">
        <authorList>
            <consortium name="Molecular Ecology Group"/>
        </authorList>
    </citation>
    <scope>NUCLEOTIDE SEQUENCE</scope>
</reference>
<feature type="compositionally biased region" description="Polar residues" evidence="1">
    <location>
        <begin position="270"/>
        <end position="281"/>
    </location>
</feature>
<name>A0A8S4A2H2_9EUPU</name>
<evidence type="ECO:0000256" key="1">
    <source>
        <dbReference type="SAM" id="MobiDB-lite"/>
    </source>
</evidence>
<feature type="region of interest" description="Disordered" evidence="1">
    <location>
        <begin position="356"/>
        <end position="375"/>
    </location>
</feature>
<proteinExistence type="predicted"/>